<evidence type="ECO:0000256" key="7">
    <source>
        <dbReference type="ARBA" id="ARBA00022801"/>
    </source>
</evidence>
<evidence type="ECO:0000256" key="16">
    <source>
        <dbReference type="ARBA" id="ARBA00040219"/>
    </source>
</evidence>
<dbReference type="AlphaFoldDB" id="A0A7R9L6Z0"/>
<dbReference type="PRINTS" id="PR00722">
    <property type="entry name" value="CHYMOTRYPSIN"/>
</dbReference>
<dbReference type="PROSITE" id="PS50240">
    <property type="entry name" value="TRYPSIN_DOM"/>
    <property type="match status" value="1"/>
</dbReference>
<sequence>SQYNTQTIDNDIAIIQLSRRLVLGRLNSGSICLPTKSNRLSVGDALTVMGWGVTDTATHSSLLRTVDIPMISLNKCRKQYKHLPKVYKITDNMICAGFASGGKDACSGDSGGPLVKCFDGNTYVLIGIVSKGFGCGRPEKAGVYTNVANYVDWIYAHL</sequence>
<comment type="function">
    <text evidence="14">Protein C is a vitamin K-dependent serine protease that regulates blood coagulation by inactivating factors Va and VIIIa in the presence of calcium ions and phospholipids. Exerts a protective effect on the endothelial cell barrier function.</text>
</comment>
<keyword evidence="12" id="KW-0325">Glycoprotein</keyword>
<dbReference type="PROSITE" id="PS00135">
    <property type="entry name" value="TRYPSIN_SER"/>
    <property type="match status" value="1"/>
</dbReference>
<dbReference type="Gene3D" id="2.40.10.10">
    <property type="entry name" value="Trypsin-like serine proteases"/>
    <property type="match status" value="2"/>
</dbReference>
<dbReference type="EC" id="3.4.21.69" evidence="15"/>
<dbReference type="InterPro" id="IPR001314">
    <property type="entry name" value="Peptidase_S1A"/>
</dbReference>
<dbReference type="InterPro" id="IPR050127">
    <property type="entry name" value="Serine_Proteases_S1"/>
</dbReference>
<dbReference type="InterPro" id="IPR009003">
    <property type="entry name" value="Peptidase_S1_PA"/>
</dbReference>
<reference evidence="21" key="1">
    <citation type="submission" date="2020-11" db="EMBL/GenBank/DDBJ databases">
        <authorList>
            <person name="Tran Van P."/>
        </authorList>
    </citation>
    <scope>NUCLEOTIDE SEQUENCE</scope>
</reference>
<evidence type="ECO:0000313" key="22">
    <source>
        <dbReference type="Proteomes" id="UP000759131"/>
    </source>
</evidence>
<dbReference type="PANTHER" id="PTHR24264:SF65">
    <property type="entry name" value="SRCR DOMAIN-CONTAINING PROTEIN"/>
    <property type="match status" value="1"/>
</dbReference>
<evidence type="ECO:0000256" key="11">
    <source>
        <dbReference type="ARBA" id="ARBA00023157"/>
    </source>
</evidence>
<evidence type="ECO:0000256" key="12">
    <source>
        <dbReference type="ARBA" id="ARBA00023180"/>
    </source>
</evidence>
<evidence type="ECO:0000256" key="9">
    <source>
        <dbReference type="ARBA" id="ARBA00022825"/>
    </source>
</evidence>
<evidence type="ECO:0000256" key="4">
    <source>
        <dbReference type="ARBA" id="ARBA00022525"/>
    </source>
</evidence>
<evidence type="ECO:0000313" key="21">
    <source>
        <dbReference type="EMBL" id="CAD7636093.1"/>
    </source>
</evidence>
<keyword evidence="11" id="KW-1015">Disulfide bond</keyword>
<evidence type="ECO:0000256" key="19">
    <source>
        <dbReference type="ARBA" id="ARBA00042906"/>
    </source>
</evidence>
<dbReference type="GO" id="GO:0005783">
    <property type="term" value="C:endoplasmic reticulum"/>
    <property type="evidence" value="ECO:0007669"/>
    <property type="project" value="UniProtKB-SubCell"/>
</dbReference>
<keyword evidence="7" id="KW-0378">Hydrolase</keyword>
<name>A0A7R9L6Z0_9ACAR</name>
<evidence type="ECO:0000256" key="13">
    <source>
        <dbReference type="ARBA" id="ARBA00036045"/>
    </source>
</evidence>
<feature type="non-terminal residue" evidence="21">
    <location>
        <position position="1"/>
    </location>
</feature>
<evidence type="ECO:0000256" key="8">
    <source>
        <dbReference type="ARBA" id="ARBA00022824"/>
    </source>
</evidence>
<evidence type="ECO:0000256" key="2">
    <source>
        <dbReference type="ARBA" id="ARBA00004555"/>
    </source>
</evidence>
<dbReference type="EMBL" id="OC872995">
    <property type="protein sequence ID" value="CAD7636093.1"/>
    <property type="molecule type" value="Genomic_DNA"/>
</dbReference>
<dbReference type="SMART" id="SM00020">
    <property type="entry name" value="Tryp_SPc"/>
    <property type="match status" value="1"/>
</dbReference>
<dbReference type="EMBL" id="CAJPIZ010018420">
    <property type="protein sequence ID" value="CAG2116523.1"/>
    <property type="molecule type" value="Genomic_DNA"/>
</dbReference>
<dbReference type="SUPFAM" id="SSF50494">
    <property type="entry name" value="Trypsin-like serine proteases"/>
    <property type="match status" value="1"/>
</dbReference>
<dbReference type="GO" id="GO:0004252">
    <property type="term" value="F:serine-type endopeptidase activity"/>
    <property type="evidence" value="ECO:0007669"/>
    <property type="project" value="UniProtKB-EC"/>
</dbReference>
<dbReference type="OrthoDB" id="10002959at2759"/>
<dbReference type="GO" id="GO:0005794">
    <property type="term" value="C:Golgi apparatus"/>
    <property type="evidence" value="ECO:0007669"/>
    <property type="project" value="UniProtKB-SubCell"/>
</dbReference>
<proteinExistence type="predicted"/>
<evidence type="ECO:0000256" key="17">
    <source>
        <dbReference type="ARBA" id="ARBA00041306"/>
    </source>
</evidence>
<dbReference type="InterPro" id="IPR043504">
    <property type="entry name" value="Peptidase_S1_PA_chymotrypsin"/>
</dbReference>
<keyword evidence="4" id="KW-0964">Secreted</keyword>
<organism evidence="21">
    <name type="scientific">Medioppia subpectinata</name>
    <dbReference type="NCBI Taxonomy" id="1979941"/>
    <lineage>
        <taxon>Eukaryota</taxon>
        <taxon>Metazoa</taxon>
        <taxon>Ecdysozoa</taxon>
        <taxon>Arthropoda</taxon>
        <taxon>Chelicerata</taxon>
        <taxon>Arachnida</taxon>
        <taxon>Acari</taxon>
        <taxon>Acariformes</taxon>
        <taxon>Sarcoptiformes</taxon>
        <taxon>Oribatida</taxon>
        <taxon>Brachypylina</taxon>
        <taxon>Oppioidea</taxon>
        <taxon>Oppiidae</taxon>
        <taxon>Medioppia</taxon>
    </lineage>
</organism>
<keyword evidence="22" id="KW-1185">Reference proteome</keyword>
<accession>A0A7R9L6Z0</accession>
<protein>
    <recommendedName>
        <fullName evidence="16">Vitamin K-dependent protein C</fullName>
        <ecNumber evidence="15">3.4.21.69</ecNumber>
    </recommendedName>
    <alternativeName>
        <fullName evidence="19">Anticoagulant protein C</fullName>
    </alternativeName>
    <alternativeName>
        <fullName evidence="17">Autoprothrombin IIA</fullName>
    </alternativeName>
    <alternativeName>
        <fullName evidence="18">Blood coagulation factor XIV</fullName>
    </alternativeName>
</protein>
<dbReference type="InterPro" id="IPR033116">
    <property type="entry name" value="TRYPSIN_SER"/>
</dbReference>
<evidence type="ECO:0000256" key="14">
    <source>
        <dbReference type="ARBA" id="ARBA00037553"/>
    </source>
</evidence>
<dbReference type="CDD" id="cd00190">
    <property type="entry name" value="Tryp_SPc"/>
    <property type="match status" value="1"/>
</dbReference>
<evidence type="ECO:0000256" key="10">
    <source>
        <dbReference type="ARBA" id="ARBA00023034"/>
    </source>
</evidence>
<keyword evidence="9" id="KW-0720">Serine protease</keyword>
<dbReference type="InterPro" id="IPR001254">
    <property type="entry name" value="Trypsin_dom"/>
</dbReference>
<comment type="catalytic activity">
    <reaction evidence="13">
        <text>Degradation of blood coagulation factors Va and VIIIa.</text>
        <dbReference type="EC" id="3.4.21.69"/>
    </reaction>
</comment>
<evidence type="ECO:0000256" key="3">
    <source>
        <dbReference type="ARBA" id="ARBA00004613"/>
    </source>
</evidence>
<evidence type="ECO:0000256" key="6">
    <source>
        <dbReference type="ARBA" id="ARBA00022696"/>
    </source>
</evidence>
<dbReference type="GO" id="GO:0006508">
    <property type="term" value="P:proteolysis"/>
    <property type="evidence" value="ECO:0007669"/>
    <property type="project" value="UniProtKB-KW"/>
</dbReference>
<keyword evidence="10" id="KW-0333">Golgi apparatus</keyword>
<evidence type="ECO:0000256" key="1">
    <source>
        <dbReference type="ARBA" id="ARBA00004240"/>
    </source>
</evidence>
<dbReference type="GO" id="GO:0007599">
    <property type="term" value="P:hemostasis"/>
    <property type="evidence" value="ECO:0007669"/>
    <property type="project" value="UniProtKB-KW"/>
</dbReference>
<feature type="domain" description="Peptidase S1" evidence="20">
    <location>
        <begin position="1"/>
        <end position="158"/>
    </location>
</feature>
<evidence type="ECO:0000256" key="5">
    <source>
        <dbReference type="ARBA" id="ARBA00022670"/>
    </source>
</evidence>
<dbReference type="PANTHER" id="PTHR24264">
    <property type="entry name" value="TRYPSIN-RELATED"/>
    <property type="match status" value="1"/>
</dbReference>
<evidence type="ECO:0000256" key="18">
    <source>
        <dbReference type="ARBA" id="ARBA00042403"/>
    </source>
</evidence>
<evidence type="ECO:0000259" key="20">
    <source>
        <dbReference type="PROSITE" id="PS50240"/>
    </source>
</evidence>
<dbReference type="GO" id="GO:0005615">
    <property type="term" value="C:extracellular space"/>
    <property type="evidence" value="ECO:0007669"/>
    <property type="project" value="TreeGrafter"/>
</dbReference>
<gene>
    <name evidence="21" type="ORF">OSB1V03_LOCUS16482</name>
</gene>
<dbReference type="Pfam" id="PF00089">
    <property type="entry name" value="Trypsin"/>
    <property type="match status" value="1"/>
</dbReference>
<keyword evidence="8" id="KW-0256">Endoplasmic reticulum</keyword>
<keyword evidence="5" id="KW-0645">Protease</keyword>
<dbReference type="Proteomes" id="UP000759131">
    <property type="component" value="Unassembled WGS sequence"/>
</dbReference>
<keyword evidence="6" id="KW-0356">Hemostasis</keyword>
<dbReference type="FunFam" id="2.40.10.10:FF:000011">
    <property type="entry name" value="Coagulation factor X"/>
    <property type="match status" value="1"/>
</dbReference>
<evidence type="ECO:0000256" key="15">
    <source>
        <dbReference type="ARBA" id="ARBA00038995"/>
    </source>
</evidence>
<comment type="subcellular location">
    <subcellularLocation>
        <location evidence="1">Endoplasmic reticulum</location>
    </subcellularLocation>
    <subcellularLocation>
        <location evidence="2">Golgi apparatus</location>
    </subcellularLocation>
    <subcellularLocation>
        <location evidence="3">Secreted</location>
    </subcellularLocation>
</comment>